<dbReference type="KEGG" id="egu:105051828"/>
<dbReference type="RefSeq" id="XP_010930757.1">
    <property type="nucleotide sequence ID" value="XM_010932455.3"/>
</dbReference>
<evidence type="ECO:0000256" key="7">
    <source>
        <dbReference type="ARBA" id="ARBA00023015"/>
    </source>
</evidence>
<dbReference type="GO" id="GO:0000976">
    <property type="term" value="F:transcription cis-regulatory region binding"/>
    <property type="evidence" value="ECO:0007669"/>
    <property type="project" value="TreeGrafter"/>
</dbReference>
<dbReference type="GO" id="GO:0005634">
    <property type="term" value="C:nucleus"/>
    <property type="evidence" value="ECO:0007669"/>
    <property type="project" value="UniProtKB-SubCell"/>
</dbReference>
<protein>
    <submittedName>
        <fullName evidence="15">Zinc-finger homeodomain protein 2</fullName>
    </submittedName>
</protein>
<evidence type="ECO:0000256" key="1">
    <source>
        <dbReference type="ARBA" id="ARBA00004049"/>
    </source>
</evidence>
<dbReference type="GeneID" id="105051828"/>
<keyword evidence="4" id="KW-0479">Metal-binding</keyword>
<dbReference type="GO" id="GO:0008270">
    <property type="term" value="F:zinc ion binding"/>
    <property type="evidence" value="ECO:0007669"/>
    <property type="project" value="UniProtKB-KW"/>
</dbReference>
<accession>A0A6I9RRA3</accession>
<feature type="domain" description="ZF-HD dimerization-type" evidence="13">
    <location>
        <begin position="41"/>
        <end position="90"/>
    </location>
</feature>
<keyword evidence="9 15" id="KW-0371">Homeobox</keyword>
<dbReference type="PANTHER" id="PTHR31948">
    <property type="entry name" value="ZINC-FINGER HOMEODOMAIN PROTEIN 2"/>
    <property type="match status" value="1"/>
</dbReference>
<keyword evidence="7" id="KW-0805">Transcription regulation</keyword>
<feature type="compositionally biased region" description="Basic and acidic residues" evidence="12">
    <location>
        <begin position="143"/>
        <end position="158"/>
    </location>
</feature>
<dbReference type="SUPFAM" id="SSF46689">
    <property type="entry name" value="Homeodomain-like"/>
    <property type="match status" value="1"/>
</dbReference>
<dbReference type="FunFam" id="1.10.10.60:FF:000257">
    <property type="entry name" value="Zinc-finger homeodomain protein 2"/>
    <property type="match status" value="1"/>
</dbReference>
<gene>
    <name evidence="15" type="primary">LOC105051828</name>
</gene>
<dbReference type="InterPro" id="IPR006455">
    <property type="entry name" value="Homeodomain_ZF_HD"/>
</dbReference>
<sequence>MDLSVVPYGETGRSKGGLGGELRAAAELTASAAGVGGGGKYGECMRNHAAAIGGQAFDGCMEFMPGGEEGTLEALKCAACGCHRNFHRRDGFSSSDPRRPLLLKAPPLPAFLPPPPHPMPLPFHAIHPPPPPPLPQPMAYQVDRSRVGSETPPRREEPLQPADGPRGAGRKRFRTKFTQEQKEKMQAFAEKLGWRIQKHDDVALEEFCVEVGVKRHVLKVWMHNNKNHLSSSATTATSAAAPKPDATSAPPIRV</sequence>
<evidence type="ECO:0000259" key="13">
    <source>
        <dbReference type="PROSITE" id="PS51523"/>
    </source>
</evidence>
<evidence type="ECO:0000256" key="6">
    <source>
        <dbReference type="ARBA" id="ARBA00022833"/>
    </source>
</evidence>
<evidence type="ECO:0000256" key="2">
    <source>
        <dbReference type="ARBA" id="ARBA00004123"/>
    </source>
</evidence>
<evidence type="ECO:0000313" key="15">
    <source>
        <dbReference type="RefSeq" id="XP_010930757.1"/>
    </source>
</evidence>
<evidence type="ECO:0000256" key="11">
    <source>
        <dbReference type="ARBA" id="ARBA00023242"/>
    </source>
</evidence>
<feature type="region of interest" description="Disordered" evidence="12">
    <location>
        <begin position="231"/>
        <end position="254"/>
    </location>
</feature>
<dbReference type="GO" id="GO:0003700">
    <property type="term" value="F:DNA-binding transcription factor activity"/>
    <property type="evidence" value="ECO:0007669"/>
    <property type="project" value="TreeGrafter"/>
</dbReference>
<evidence type="ECO:0000313" key="14">
    <source>
        <dbReference type="Proteomes" id="UP000504607"/>
    </source>
</evidence>
<dbReference type="Gene3D" id="1.10.10.60">
    <property type="entry name" value="Homeodomain-like"/>
    <property type="match status" value="1"/>
</dbReference>
<dbReference type="PANTHER" id="PTHR31948:SF116">
    <property type="entry name" value="ZINC-FINGER HOMEODOMAIN PROTEIN 2"/>
    <property type="match status" value="1"/>
</dbReference>
<dbReference type="InParanoid" id="A0A6I9RRA3"/>
<keyword evidence="14" id="KW-1185">Reference proteome</keyword>
<organism evidence="14 15">
    <name type="scientific">Elaeis guineensis var. tenera</name>
    <name type="common">Oil palm</name>
    <dbReference type="NCBI Taxonomy" id="51953"/>
    <lineage>
        <taxon>Eukaryota</taxon>
        <taxon>Viridiplantae</taxon>
        <taxon>Streptophyta</taxon>
        <taxon>Embryophyta</taxon>
        <taxon>Tracheophyta</taxon>
        <taxon>Spermatophyta</taxon>
        <taxon>Magnoliopsida</taxon>
        <taxon>Liliopsida</taxon>
        <taxon>Arecaceae</taxon>
        <taxon>Arecoideae</taxon>
        <taxon>Cocoseae</taxon>
        <taxon>Elaeidinae</taxon>
        <taxon>Elaeis</taxon>
    </lineage>
</organism>
<feature type="region of interest" description="Disordered" evidence="12">
    <location>
        <begin position="128"/>
        <end position="171"/>
    </location>
</feature>
<dbReference type="InterPro" id="IPR009057">
    <property type="entry name" value="Homeodomain-like_sf"/>
</dbReference>
<dbReference type="NCBIfam" id="TIGR01565">
    <property type="entry name" value="homeo_ZF_HD"/>
    <property type="match status" value="1"/>
</dbReference>
<evidence type="ECO:0000256" key="10">
    <source>
        <dbReference type="ARBA" id="ARBA00023163"/>
    </source>
</evidence>
<reference evidence="15" key="1">
    <citation type="submission" date="2025-08" db="UniProtKB">
        <authorList>
            <consortium name="RefSeq"/>
        </authorList>
    </citation>
    <scope>IDENTIFICATION</scope>
</reference>
<name>A0A6I9RRA3_ELAGV</name>
<keyword evidence="5 15" id="KW-0863">Zinc-finger</keyword>
<keyword evidence="11" id="KW-0539">Nucleus</keyword>
<dbReference type="InterPro" id="IPR006456">
    <property type="entry name" value="ZF_HD_homeobox_Cys/His_dimer"/>
</dbReference>
<dbReference type="OrthoDB" id="636896at2759"/>
<evidence type="ECO:0000256" key="5">
    <source>
        <dbReference type="ARBA" id="ARBA00022771"/>
    </source>
</evidence>
<evidence type="ECO:0000256" key="4">
    <source>
        <dbReference type="ARBA" id="ARBA00022723"/>
    </source>
</evidence>
<keyword evidence="8 15" id="KW-0238">DNA-binding</keyword>
<evidence type="ECO:0000256" key="3">
    <source>
        <dbReference type="ARBA" id="ARBA00011416"/>
    </source>
</evidence>
<dbReference type="Proteomes" id="UP000504607">
    <property type="component" value="Chromosome 9"/>
</dbReference>
<dbReference type="AlphaFoldDB" id="A0A6I9RRA3"/>
<evidence type="ECO:0000256" key="12">
    <source>
        <dbReference type="SAM" id="MobiDB-lite"/>
    </source>
</evidence>
<dbReference type="Pfam" id="PF04770">
    <property type="entry name" value="ZF-HD_dimer"/>
    <property type="match status" value="1"/>
</dbReference>
<evidence type="ECO:0000256" key="8">
    <source>
        <dbReference type="ARBA" id="ARBA00023125"/>
    </source>
</evidence>
<comment type="subcellular location">
    <subcellularLocation>
        <location evidence="2">Nucleus</location>
    </subcellularLocation>
</comment>
<dbReference type="FunCoup" id="A0A6I9RRA3">
    <property type="interactions" value="9"/>
</dbReference>
<evidence type="ECO:0000256" key="9">
    <source>
        <dbReference type="ARBA" id="ARBA00023155"/>
    </source>
</evidence>
<dbReference type="PROSITE" id="PS51523">
    <property type="entry name" value="ZF_HD_DIMER"/>
    <property type="match status" value="1"/>
</dbReference>
<dbReference type="GO" id="GO:0050793">
    <property type="term" value="P:regulation of developmental process"/>
    <property type="evidence" value="ECO:0007669"/>
    <property type="project" value="TreeGrafter"/>
</dbReference>
<comment type="subunit">
    <text evidence="3">Homo- and heterodimer with other ZFHD proteins.</text>
</comment>
<keyword evidence="6" id="KW-0862">Zinc</keyword>
<dbReference type="NCBIfam" id="TIGR01566">
    <property type="entry name" value="ZF_HD_prot_N"/>
    <property type="match status" value="1"/>
</dbReference>
<keyword evidence="10" id="KW-0804">Transcription</keyword>
<proteinExistence type="predicted"/>
<comment type="function">
    <text evidence="1">Putative transcription factor.</text>
</comment>